<dbReference type="Proteomes" id="UP000270299">
    <property type="component" value="Unassembled WGS sequence"/>
</dbReference>
<keyword evidence="3" id="KW-1185">Reference proteome</keyword>
<evidence type="ECO:0000256" key="1">
    <source>
        <dbReference type="SAM" id="Phobius"/>
    </source>
</evidence>
<evidence type="ECO:0000313" key="3">
    <source>
        <dbReference type="Proteomes" id="UP000270299"/>
    </source>
</evidence>
<organism evidence="2 3">
    <name type="scientific">Mycetocola manganoxydans</name>
    <dbReference type="NCBI Taxonomy" id="699879"/>
    <lineage>
        <taxon>Bacteria</taxon>
        <taxon>Bacillati</taxon>
        <taxon>Actinomycetota</taxon>
        <taxon>Actinomycetes</taxon>
        <taxon>Micrococcales</taxon>
        <taxon>Microbacteriaceae</taxon>
        <taxon>Mycetocola</taxon>
    </lineage>
</organism>
<accession>A0A3L6ZUK5</accession>
<name>A0A3L6ZUK5_9MICO</name>
<keyword evidence="1" id="KW-1133">Transmembrane helix</keyword>
<evidence type="ECO:0000313" key="2">
    <source>
        <dbReference type="EMBL" id="RLP71499.1"/>
    </source>
</evidence>
<dbReference type="EMBL" id="RCUV01000008">
    <property type="protein sequence ID" value="RLP71499.1"/>
    <property type="molecule type" value="Genomic_DNA"/>
</dbReference>
<sequence length="184" mass="20515">MNLALTLSCAVLLVVICVRLSRLSRRAGLTPLYDGLSDAELRMLFRPTKLDDRPEWETVDEVQTTDRAEAYRQLARGRHLSWRLLAALITAAAGASIAAAVGWVLIAPSALSMVVAMLPFAVLLAAQFMQLVSEQYSALSDRYAERGKELASEASWASVEPKWSQRLLEFAQNQKRGSRRPRRE</sequence>
<comment type="caution">
    <text evidence="2">The sequence shown here is derived from an EMBL/GenBank/DDBJ whole genome shotgun (WGS) entry which is preliminary data.</text>
</comment>
<proteinExistence type="predicted"/>
<keyword evidence="1" id="KW-0472">Membrane</keyword>
<gene>
    <name evidence="2" type="ORF">D9V29_09240</name>
</gene>
<dbReference type="AlphaFoldDB" id="A0A3L6ZUK5"/>
<feature type="transmembrane region" description="Helical" evidence="1">
    <location>
        <begin position="113"/>
        <end position="132"/>
    </location>
</feature>
<reference evidence="2 3" key="1">
    <citation type="submission" date="2018-10" db="EMBL/GenBank/DDBJ databases">
        <authorList>
            <person name="Li J."/>
        </authorList>
    </citation>
    <scope>NUCLEOTIDE SEQUENCE [LARGE SCALE GENOMIC DNA]</scope>
    <source>
        <strain evidence="2 3">CCTCC AB209002</strain>
    </source>
</reference>
<feature type="transmembrane region" description="Helical" evidence="1">
    <location>
        <begin position="84"/>
        <end position="106"/>
    </location>
</feature>
<protein>
    <submittedName>
        <fullName evidence="2">Uncharacterized protein</fullName>
    </submittedName>
</protein>
<keyword evidence="1" id="KW-0812">Transmembrane</keyword>